<sequence>MKRGMIAGMAVLGMLGVGLMIAGLIHSPDKEAAWQSWNDRVAVSMQENEATTKNNPYSKQKGTPNVVTDPPATSQDAYTGAVSKGNVVPQSESITHADHRSVADSAIGASTTEVIPKADQRMATDAASVDGAPANGKATKDAMIDHNKHKSDTNQTDNATTTIVASESTLSPALSVQASKISINDAGLAELTELPGIGEKKAQAIIDYRRTHGPFRHVNELDRVKGIGSKMLAKMLPYVKL</sequence>
<dbReference type="InterPro" id="IPR051675">
    <property type="entry name" value="Endo/Exo/Phosphatase_dom_1"/>
</dbReference>
<proteinExistence type="predicted"/>
<keyword evidence="2" id="KW-1133">Transmembrane helix</keyword>
<dbReference type="Pfam" id="PF12836">
    <property type="entry name" value="HHH_3"/>
    <property type="match status" value="1"/>
</dbReference>
<protein>
    <submittedName>
        <fullName evidence="4">ComEA family DNA-binding protein</fullName>
    </submittedName>
</protein>
<dbReference type="PANTHER" id="PTHR21180">
    <property type="entry name" value="ENDONUCLEASE/EXONUCLEASE/PHOSPHATASE FAMILY DOMAIN-CONTAINING PROTEIN 1"/>
    <property type="match status" value="1"/>
</dbReference>
<evidence type="ECO:0000313" key="5">
    <source>
        <dbReference type="Proteomes" id="UP001597233"/>
    </source>
</evidence>
<evidence type="ECO:0000256" key="1">
    <source>
        <dbReference type="SAM" id="MobiDB-lite"/>
    </source>
</evidence>
<feature type="domain" description="Helix-hairpin-helix DNA-binding motif class 1" evidence="3">
    <location>
        <begin position="189"/>
        <end position="208"/>
    </location>
</feature>
<gene>
    <name evidence="4" type="ORF">ACFSC9_07915</name>
</gene>
<organism evidence="4 5">
    <name type="scientific">Paenibacillus wenxiniae</name>
    <dbReference type="NCBI Taxonomy" id="1636843"/>
    <lineage>
        <taxon>Bacteria</taxon>
        <taxon>Bacillati</taxon>
        <taxon>Bacillota</taxon>
        <taxon>Bacilli</taxon>
        <taxon>Bacillales</taxon>
        <taxon>Paenibacillaceae</taxon>
        <taxon>Paenibacillus</taxon>
    </lineage>
</organism>
<dbReference type="SMART" id="SM00278">
    <property type="entry name" value="HhH1"/>
    <property type="match status" value="2"/>
</dbReference>
<dbReference type="InterPro" id="IPR003583">
    <property type="entry name" value="Hlx-hairpin-Hlx_DNA-bd_motif"/>
</dbReference>
<dbReference type="InterPro" id="IPR010994">
    <property type="entry name" value="RuvA_2-like"/>
</dbReference>
<dbReference type="InterPro" id="IPR004509">
    <property type="entry name" value="Competence_ComEA_HhH"/>
</dbReference>
<dbReference type="SUPFAM" id="SSF47781">
    <property type="entry name" value="RuvA domain 2-like"/>
    <property type="match status" value="1"/>
</dbReference>
<dbReference type="Proteomes" id="UP001597233">
    <property type="component" value="Unassembled WGS sequence"/>
</dbReference>
<dbReference type="RefSeq" id="WP_347325724.1">
    <property type="nucleotide sequence ID" value="NZ_JBCGUH010000007.1"/>
</dbReference>
<evidence type="ECO:0000259" key="3">
    <source>
        <dbReference type="SMART" id="SM00278"/>
    </source>
</evidence>
<dbReference type="Gene3D" id="1.10.150.280">
    <property type="entry name" value="AF1531-like domain"/>
    <property type="match status" value="1"/>
</dbReference>
<comment type="caution">
    <text evidence="4">The sequence shown here is derived from an EMBL/GenBank/DDBJ whole genome shotgun (WGS) entry which is preliminary data.</text>
</comment>
<accession>A0ABW4RIU0</accession>
<feature type="domain" description="Helix-hairpin-helix DNA-binding motif class 1" evidence="3">
    <location>
        <begin position="219"/>
        <end position="238"/>
    </location>
</feature>
<name>A0ABW4RIU0_9BACL</name>
<keyword evidence="2" id="KW-0812">Transmembrane</keyword>
<feature type="region of interest" description="Disordered" evidence="1">
    <location>
        <begin position="47"/>
        <end position="72"/>
    </location>
</feature>
<keyword evidence="5" id="KW-1185">Reference proteome</keyword>
<reference evidence="5" key="1">
    <citation type="journal article" date="2019" name="Int. J. Syst. Evol. Microbiol.">
        <title>The Global Catalogue of Microorganisms (GCM) 10K type strain sequencing project: providing services to taxonomists for standard genome sequencing and annotation.</title>
        <authorList>
            <consortium name="The Broad Institute Genomics Platform"/>
            <consortium name="The Broad Institute Genome Sequencing Center for Infectious Disease"/>
            <person name="Wu L."/>
            <person name="Ma J."/>
        </authorList>
    </citation>
    <scope>NUCLEOTIDE SEQUENCE [LARGE SCALE GENOMIC DNA]</scope>
    <source>
        <strain evidence="5">CCUG 54950</strain>
    </source>
</reference>
<dbReference type="PANTHER" id="PTHR21180:SF32">
    <property type="entry name" value="ENDONUCLEASE_EXONUCLEASE_PHOSPHATASE FAMILY DOMAIN-CONTAINING PROTEIN 1"/>
    <property type="match status" value="1"/>
</dbReference>
<evidence type="ECO:0000313" key="4">
    <source>
        <dbReference type="EMBL" id="MFD1885453.1"/>
    </source>
</evidence>
<dbReference type="NCBIfam" id="TIGR00426">
    <property type="entry name" value="competence protein ComEA helix-hairpin-helix repeat region"/>
    <property type="match status" value="1"/>
</dbReference>
<feature type="transmembrane region" description="Helical" evidence="2">
    <location>
        <begin position="6"/>
        <end position="25"/>
    </location>
</feature>
<dbReference type="GO" id="GO:0003677">
    <property type="term" value="F:DNA binding"/>
    <property type="evidence" value="ECO:0007669"/>
    <property type="project" value="UniProtKB-KW"/>
</dbReference>
<dbReference type="EMBL" id="JBHUEH010000011">
    <property type="protein sequence ID" value="MFD1885453.1"/>
    <property type="molecule type" value="Genomic_DNA"/>
</dbReference>
<keyword evidence="2" id="KW-0472">Membrane</keyword>
<keyword evidence="4" id="KW-0238">DNA-binding</keyword>
<evidence type="ECO:0000256" key="2">
    <source>
        <dbReference type="SAM" id="Phobius"/>
    </source>
</evidence>